<reference evidence="4" key="1">
    <citation type="journal article" date="2019" name="Int. J. Syst. Evol. Microbiol.">
        <title>The Global Catalogue of Microorganisms (GCM) 10K type strain sequencing project: providing services to taxonomists for standard genome sequencing and annotation.</title>
        <authorList>
            <consortium name="The Broad Institute Genomics Platform"/>
            <consortium name="The Broad Institute Genome Sequencing Center for Infectious Disease"/>
            <person name="Wu L."/>
            <person name="Ma J."/>
        </authorList>
    </citation>
    <scope>NUCLEOTIDE SEQUENCE [LARGE SCALE GENOMIC DNA]</scope>
    <source>
        <strain evidence="4">JCM 16021</strain>
    </source>
</reference>
<keyword evidence="4" id="KW-1185">Reference proteome</keyword>
<gene>
    <name evidence="3" type="ORF">GCM10009843_32100</name>
</gene>
<feature type="transmembrane region" description="Helical" evidence="2">
    <location>
        <begin position="23"/>
        <end position="45"/>
    </location>
</feature>
<evidence type="ECO:0000256" key="1">
    <source>
        <dbReference type="SAM" id="MobiDB-lite"/>
    </source>
</evidence>
<keyword evidence="2" id="KW-1133">Transmembrane helix</keyword>
<feature type="transmembrane region" description="Helical" evidence="2">
    <location>
        <begin position="57"/>
        <end position="81"/>
    </location>
</feature>
<accession>A0ABP5KF97</accession>
<dbReference type="RefSeq" id="WP_344304814.1">
    <property type="nucleotide sequence ID" value="NZ_BAAAQQ010000013.1"/>
</dbReference>
<evidence type="ECO:0000313" key="3">
    <source>
        <dbReference type="EMBL" id="GAA2129976.1"/>
    </source>
</evidence>
<organism evidence="3 4">
    <name type="scientific">Nocardioides bigeumensis</name>
    <dbReference type="NCBI Taxonomy" id="433657"/>
    <lineage>
        <taxon>Bacteria</taxon>
        <taxon>Bacillati</taxon>
        <taxon>Actinomycetota</taxon>
        <taxon>Actinomycetes</taxon>
        <taxon>Propionibacteriales</taxon>
        <taxon>Nocardioidaceae</taxon>
        <taxon>Nocardioides</taxon>
    </lineage>
</organism>
<keyword evidence="2" id="KW-0812">Transmembrane</keyword>
<dbReference type="EMBL" id="BAAAQQ010000013">
    <property type="protein sequence ID" value="GAA2129976.1"/>
    <property type="molecule type" value="Genomic_DNA"/>
</dbReference>
<dbReference type="Proteomes" id="UP001500575">
    <property type="component" value="Unassembled WGS sequence"/>
</dbReference>
<feature type="region of interest" description="Disordered" evidence="1">
    <location>
        <begin position="89"/>
        <end position="113"/>
    </location>
</feature>
<evidence type="ECO:0000256" key="2">
    <source>
        <dbReference type="SAM" id="Phobius"/>
    </source>
</evidence>
<proteinExistence type="predicted"/>
<keyword evidence="2" id="KW-0472">Membrane</keyword>
<protein>
    <submittedName>
        <fullName evidence="3">Uncharacterized protein</fullName>
    </submittedName>
</protein>
<sequence>MTDGRHAGSRKGPRPKTSLQPKVLLLALAMTLSIVAWGYLVYLAIDFGTSARGGESRAWLFLGVASLGAVLCLFLGLVLVARLLRALGITSPPDEDDKPPPPPRSSGGHRASR</sequence>
<comment type="caution">
    <text evidence="3">The sequence shown here is derived from an EMBL/GenBank/DDBJ whole genome shotgun (WGS) entry which is preliminary data.</text>
</comment>
<name>A0ABP5KF97_9ACTN</name>
<evidence type="ECO:0000313" key="4">
    <source>
        <dbReference type="Proteomes" id="UP001500575"/>
    </source>
</evidence>